<feature type="compositionally biased region" description="Basic and acidic residues" evidence="5">
    <location>
        <begin position="106"/>
        <end position="116"/>
    </location>
</feature>
<dbReference type="PANTHER" id="PTHR11040:SF44">
    <property type="entry name" value="PROTEIN ZNTC-RELATED"/>
    <property type="match status" value="1"/>
</dbReference>
<dbReference type="Proteomes" id="UP000038830">
    <property type="component" value="Unassembled WGS sequence"/>
</dbReference>
<evidence type="ECO:0000256" key="4">
    <source>
        <dbReference type="ARBA" id="ARBA00023136"/>
    </source>
</evidence>
<protein>
    <recommendedName>
        <fullName evidence="10">Zip-domain-containing protein</fullName>
    </recommendedName>
</protein>
<dbReference type="EMBL" id="CDQK01000003">
    <property type="protein sequence ID" value="CEP22164.1"/>
    <property type="molecule type" value="Genomic_DNA"/>
</dbReference>
<evidence type="ECO:0000313" key="9">
    <source>
        <dbReference type="Proteomes" id="UP000038830"/>
    </source>
</evidence>
<feature type="signal peptide" evidence="7">
    <location>
        <begin position="1"/>
        <end position="19"/>
    </location>
</feature>
<keyword evidence="2 6" id="KW-0812">Transmembrane</keyword>
<feature type="transmembrane region" description="Helical" evidence="6">
    <location>
        <begin position="573"/>
        <end position="597"/>
    </location>
</feature>
<gene>
    <name evidence="8" type="ORF">BN1211_2440</name>
</gene>
<feature type="transmembrane region" description="Helical" evidence="6">
    <location>
        <begin position="394"/>
        <end position="413"/>
    </location>
</feature>
<keyword evidence="7" id="KW-0732">Signal</keyword>
<feature type="compositionally biased region" description="Low complexity" evidence="5">
    <location>
        <begin position="94"/>
        <end position="105"/>
    </location>
</feature>
<evidence type="ECO:0000256" key="2">
    <source>
        <dbReference type="ARBA" id="ARBA00022692"/>
    </source>
</evidence>
<evidence type="ECO:0000256" key="6">
    <source>
        <dbReference type="SAM" id="Phobius"/>
    </source>
</evidence>
<organism evidence="8 9">
    <name type="scientific">Cyberlindnera jadinii (strain ATCC 18201 / CBS 1600 / BCRC 20928 / JCM 3617 / NBRC 0987 / NRRL Y-1542)</name>
    <name type="common">Torula yeast</name>
    <name type="synonym">Candida utilis</name>
    <dbReference type="NCBI Taxonomy" id="983966"/>
    <lineage>
        <taxon>Eukaryota</taxon>
        <taxon>Fungi</taxon>
        <taxon>Dikarya</taxon>
        <taxon>Ascomycota</taxon>
        <taxon>Saccharomycotina</taxon>
        <taxon>Saccharomycetes</taxon>
        <taxon>Phaffomycetales</taxon>
        <taxon>Phaffomycetaceae</taxon>
        <taxon>Cyberlindnera</taxon>
    </lineage>
</organism>
<evidence type="ECO:0000256" key="3">
    <source>
        <dbReference type="ARBA" id="ARBA00022989"/>
    </source>
</evidence>
<feature type="transmembrane region" description="Helical" evidence="6">
    <location>
        <begin position="352"/>
        <end position="374"/>
    </location>
</feature>
<reference evidence="9" key="1">
    <citation type="journal article" date="2015" name="J. Biotechnol.">
        <title>The structure of the Cyberlindnera jadinii genome and its relation to Candida utilis analyzed by the occurrence of single nucleotide polymorphisms.</title>
        <authorList>
            <person name="Rupp O."/>
            <person name="Brinkrolf K."/>
            <person name="Buerth C."/>
            <person name="Kunigo M."/>
            <person name="Schneider J."/>
            <person name="Jaenicke S."/>
            <person name="Goesmann A."/>
            <person name="Puehler A."/>
            <person name="Jaeger K.-E."/>
            <person name="Ernst J.F."/>
        </authorList>
    </citation>
    <scope>NUCLEOTIDE SEQUENCE [LARGE SCALE GENOMIC DNA]</scope>
    <source>
        <strain evidence="9">ATCC 18201 / CBS 1600 / BCRC 20928 / JCM 3617 / NBRC 0987 / NRRL Y-1542</strain>
    </source>
</reference>
<feature type="transmembrane region" description="Helical" evidence="6">
    <location>
        <begin position="609"/>
        <end position="630"/>
    </location>
</feature>
<keyword evidence="3 6" id="KW-1133">Transmembrane helix</keyword>
<comment type="subcellular location">
    <subcellularLocation>
        <location evidence="1">Membrane</location>
        <topology evidence="1">Multi-pass membrane protein</topology>
    </subcellularLocation>
</comment>
<sequence>MKYQGLGIAAIYAVHGVLAQSVASTTTSSVPAEITGCHYHGSEQYCLADGVEGSVVGAPIATEDGQSSYTGCHTHSTETFCLDDNGEEVQFVVESGETSTEGSVSEEQHSHEHSESDSTGETATQTASTVASIVTDCHYHGTVQYCMAGDVEGSIVGAPTASESGQASYTGCHTHSSETYCLDSSGEEVQFAAEVEEASSTATASVTSMPSVVTGCHYHDTTQYCMAGDIEGEMVGAPTVTSEGQTTYTGCHIDASETYCLDDNGEELQFVVESTNASSETTDSSSGENCHFHAGVEHCTGGSSETSCERTERDYDIPLRIGLLFVILVTSGLGSLGPLFINKLFKLSMENIVFVILKQFGTGIIISTAFVHLITHANLMWANDCIGDVGYEATGAAITMAGLFLAFIIEYVANRLMQWRNSTLQQKDTIEAGPELSTVSANDEGSVESEQKNTSRSKAEDVQHMDHHSHGLLHPDDKISVLTMEAGIIFHSILIGITLVVAGDSYFITLFIVILFHQLFEGIALGSRIAQLENTTFWMKFIMGSVFAVITPIGMAIGIGVLSQFNGSDRSTLIALGTLDSFSAGVLIWTGVVEMWAHDWLFGTLAAASLWKTSCALFSLIVGMIVMSVLGNWA</sequence>
<dbReference type="AlphaFoldDB" id="A0A0H5CC10"/>
<accession>A0A0H5CC10</accession>
<evidence type="ECO:0008006" key="10">
    <source>
        <dbReference type="Google" id="ProtNLM"/>
    </source>
</evidence>
<evidence type="ECO:0000256" key="7">
    <source>
        <dbReference type="SAM" id="SignalP"/>
    </source>
</evidence>
<name>A0A0H5CC10_CYBJN</name>
<evidence type="ECO:0000256" key="5">
    <source>
        <dbReference type="SAM" id="MobiDB-lite"/>
    </source>
</evidence>
<keyword evidence="4 6" id="KW-0472">Membrane</keyword>
<feature type="region of interest" description="Disordered" evidence="5">
    <location>
        <begin position="438"/>
        <end position="461"/>
    </location>
</feature>
<feature type="chain" id="PRO_5005216672" description="Zip-domain-containing protein" evidence="7">
    <location>
        <begin position="20"/>
        <end position="634"/>
    </location>
</feature>
<dbReference type="PANTHER" id="PTHR11040">
    <property type="entry name" value="ZINC/IRON TRANSPORTER"/>
    <property type="match status" value="1"/>
</dbReference>
<dbReference type="Pfam" id="PF02535">
    <property type="entry name" value="Zip"/>
    <property type="match status" value="1"/>
</dbReference>
<dbReference type="InterPro" id="IPR003689">
    <property type="entry name" value="ZIP"/>
</dbReference>
<dbReference type="GO" id="GO:0005385">
    <property type="term" value="F:zinc ion transmembrane transporter activity"/>
    <property type="evidence" value="ECO:0007669"/>
    <property type="project" value="TreeGrafter"/>
</dbReference>
<proteinExistence type="predicted"/>
<feature type="region of interest" description="Disordered" evidence="5">
    <location>
        <begin position="94"/>
        <end position="127"/>
    </location>
</feature>
<feature type="compositionally biased region" description="Basic and acidic residues" evidence="5">
    <location>
        <begin position="449"/>
        <end position="461"/>
    </location>
</feature>
<feature type="transmembrane region" description="Helical" evidence="6">
    <location>
        <begin position="488"/>
        <end position="517"/>
    </location>
</feature>
<feature type="transmembrane region" description="Helical" evidence="6">
    <location>
        <begin position="317"/>
        <end position="340"/>
    </location>
</feature>
<evidence type="ECO:0000256" key="1">
    <source>
        <dbReference type="ARBA" id="ARBA00004141"/>
    </source>
</evidence>
<dbReference type="GO" id="GO:0005886">
    <property type="term" value="C:plasma membrane"/>
    <property type="evidence" value="ECO:0007669"/>
    <property type="project" value="TreeGrafter"/>
</dbReference>
<evidence type="ECO:0000313" key="8">
    <source>
        <dbReference type="EMBL" id="CEP22164.1"/>
    </source>
</evidence>
<feature type="transmembrane region" description="Helical" evidence="6">
    <location>
        <begin position="537"/>
        <end position="561"/>
    </location>
</feature>